<evidence type="ECO:0000256" key="1">
    <source>
        <dbReference type="SAM" id="MobiDB-lite"/>
    </source>
</evidence>
<feature type="compositionally biased region" description="Basic and acidic residues" evidence="1">
    <location>
        <begin position="118"/>
        <end position="138"/>
    </location>
</feature>
<dbReference type="EMBL" id="MG189906">
    <property type="protein sequence ID" value="ATS92350.1"/>
    <property type="molecule type" value="Genomic_DNA"/>
</dbReference>
<organism evidence="3 4">
    <name type="scientific">Stenotrophomonas phage vB_SmaS_DLP_5</name>
    <dbReference type="NCBI Taxonomy" id="2044561"/>
    <lineage>
        <taxon>Viruses</taxon>
        <taxon>Duplodnaviria</taxon>
        <taxon>Heunggongvirae</taxon>
        <taxon>Uroviricota</taxon>
        <taxon>Caudoviricetes</taxon>
        <taxon>Delepquintavirus</taxon>
        <taxon>Delepquintavirus DLP5</taxon>
    </lineage>
</organism>
<feature type="compositionally biased region" description="Basic and acidic residues" evidence="1">
    <location>
        <begin position="58"/>
        <end position="72"/>
    </location>
</feature>
<protein>
    <submittedName>
        <fullName evidence="3">DUF2500 containing protein</fullName>
    </submittedName>
</protein>
<reference evidence="4" key="1">
    <citation type="submission" date="2017-10" db="EMBL/GenBank/DDBJ databases">
        <authorList>
            <person name="Peters D.L."/>
        </authorList>
    </citation>
    <scope>NUCLEOTIDE SEQUENCE [LARGE SCALE GENOMIC DNA]</scope>
</reference>
<gene>
    <name evidence="3" type="ORF">DLP05_035</name>
</gene>
<feature type="transmembrane region" description="Helical" evidence="2">
    <location>
        <begin position="20"/>
        <end position="40"/>
    </location>
</feature>
<evidence type="ECO:0000313" key="3">
    <source>
        <dbReference type="EMBL" id="ATS92350.1"/>
    </source>
</evidence>
<feature type="region of interest" description="Disordered" evidence="1">
    <location>
        <begin position="49"/>
        <end position="81"/>
    </location>
</feature>
<dbReference type="Proteomes" id="UP000241675">
    <property type="component" value="Segment"/>
</dbReference>
<keyword evidence="2" id="KW-0812">Transmembrane</keyword>
<accession>A0A2D2W2S2</accession>
<evidence type="ECO:0000256" key="2">
    <source>
        <dbReference type="SAM" id="Phobius"/>
    </source>
</evidence>
<proteinExistence type="predicted"/>
<evidence type="ECO:0000313" key="4">
    <source>
        <dbReference type="Proteomes" id="UP000241675"/>
    </source>
</evidence>
<sequence length="138" mass="15509">MGSSLIWRTEMPFVWTPLATRLVVIGVLLVAAFIGIRFWIANHDAARDTKLTEQSNVRTEKAADKIEDKAEDLSGDQKAAEDAVQTIHTQTVTRYVEIRKDPAVAAAADTPVPVQLRELAKSAREQRERLDRDREGRQ</sequence>
<keyword evidence="2" id="KW-0472">Membrane</keyword>
<reference evidence="3 4" key="2">
    <citation type="submission" date="2017-11" db="EMBL/GenBank/DDBJ databases">
        <title>Lysogenic conversion of Stenotrophomonas maltophilia by temperate phage DLP4.</title>
        <authorList>
            <person name="Dennis J."/>
            <person name="Stothard P."/>
        </authorList>
    </citation>
    <scope>NUCLEOTIDE SEQUENCE [LARGE SCALE GENOMIC DNA]</scope>
</reference>
<name>A0A2D2W2S2_9CAUD</name>
<keyword evidence="4" id="KW-1185">Reference proteome</keyword>
<feature type="region of interest" description="Disordered" evidence="1">
    <location>
        <begin position="116"/>
        <end position="138"/>
    </location>
</feature>
<keyword evidence="2" id="KW-1133">Transmembrane helix</keyword>